<evidence type="ECO:0000313" key="1">
    <source>
        <dbReference type="EMBL" id="AKU97291.1"/>
    </source>
</evidence>
<organism evidence="1 2">
    <name type="scientific">Labilithrix luteola</name>
    <dbReference type="NCBI Taxonomy" id="1391654"/>
    <lineage>
        <taxon>Bacteria</taxon>
        <taxon>Pseudomonadati</taxon>
        <taxon>Myxococcota</taxon>
        <taxon>Polyangia</taxon>
        <taxon>Polyangiales</taxon>
        <taxon>Labilitrichaceae</taxon>
        <taxon>Labilithrix</taxon>
    </lineage>
</organism>
<evidence type="ECO:0000313" key="2">
    <source>
        <dbReference type="Proteomes" id="UP000064967"/>
    </source>
</evidence>
<dbReference type="AlphaFoldDB" id="A0A0K1PVA1"/>
<protein>
    <submittedName>
        <fullName evidence="1">Uncharacterized protein</fullName>
    </submittedName>
</protein>
<keyword evidence="2" id="KW-1185">Reference proteome</keyword>
<name>A0A0K1PVA1_9BACT</name>
<dbReference type="KEGG" id="llu:AKJ09_03955"/>
<dbReference type="Proteomes" id="UP000064967">
    <property type="component" value="Chromosome"/>
</dbReference>
<accession>A0A0K1PVA1</accession>
<proteinExistence type="predicted"/>
<reference evidence="1 2" key="1">
    <citation type="submission" date="2015-08" db="EMBL/GenBank/DDBJ databases">
        <authorList>
            <person name="Babu N.S."/>
            <person name="Beckwith C.J."/>
            <person name="Beseler K.G."/>
            <person name="Brison A."/>
            <person name="Carone J.V."/>
            <person name="Caskin T.P."/>
            <person name="Diamond M."/>
            <person name="Durham M.E."/>
            <person name="Foxe J.M."/>
            <person name="Go M."/>
            <person name="Henderson B.A."/>
            <person name="Jones I.B."/>
            <person name="McGettigan J.A."/>
            <person name="Micheletti S.J."/>
            <person name="Nasrallah M.E."/>
            <person name="Ortiz D."/>
            <person name="Piller C.R."/>
            <person name="Privatt S.R."/>
            <person name="Schneider S.L."/>
            <person name="Sharp S."/>
            <person name="Smith T.C."/>
            <person name="Stanton J.D."/>
            <person name="Ullery H.E."/>
            <person name="Wilson R.J."/>
            <person name="Serrano M.G."/>
            <person name="Buck G."/>
            <person name="Lee V."/>
            <person name="Wang Y."/>
            <person name="Carvalho R."/>
            <person name="Voegtly L."/>
            <person name="Shi R."/>
            <person name="Duckworth R."/>
            <person name="Johnson A."/>
            <person name="Loviza R."/>
            <person name="Walstead R."/>
            <person name="Shah Z."/>
            <person name="Kiflezghi M."/>
            <person name="Wade K."/>
            <person name="Ball S.L."/>
            <person name="Bradley K.W."/>
            <person name="Asai D.J."/>
            <person name="Bowman C.A."/>
            <person name="Russell D.A."/>
            <person name="Pope W.H."/>
            <person name="Jacobs-Sera D."/>
            <person name="Hendrix R.W."/>
            <person name="Hatfull G.F."/>
        </authorList>
    </citation>
    <scope>NUCLEOTIDE SEQUENCE [LARGE SCALE GENOMIC DNA]</scope>
    <source>
        <strain evidence="1 2">DSM 27648</strain>
    </source>
</reference>
<dbReference type="EMBL" id="CP012333">
    <property type="protein sequence ID" value="AKU97291.1"/>
    <property type="molecule type" value="Genomic_DNA"/>
</dbReference>
<sequence>MKRTFTVDSDAKQITFDSCVCATYGGEPSSDCAPGTGYLYTVTPTDLRLLSPGPNGGAERIYVPAE</sequence>
<gene>
    <name evidence="1" type="ORF">AKJ09_03955</name>
</gene>